<name>A0A4D6KSB5_VIGUN</name>
<proteinExistence type="predicted"/>
<accession>A0A4D6KSB5</accession>
<evidence type="ECO:0000313" key="2">
    <source>
        <dbReference type="Proteomes" id="UP000501690"/>
    </source>
</evidence>
<keyword evidence="2" id="KW-1185">Reference proteome</keyword>
<reference evidence="1 2" key="1">
    <citation type="submission" date="2019-04" db="EMBL/GenBank/DDBJ databases">
        <title>An improved genome assembly and genetic linkage map for asparagus bean, Vigna unguiculata ssp. sesquipedialis.</title>
        <authorList>
            <person name="Xia Q."/>
            <person name="Zhang R."/>
            <person name="Dong Y."/>
        </authorList>
    </citation>
    <scope>NUCLEOTIDE SEQUENCE [LARGE SCALE GENOMIC DNA]</scope>
    <source>
        <tissue evidence="1">Leaf</tissue>
    </source>
</reference>
<organism evidence="1 2">
    <name type="scientific">Vigna unguiculata</name>
    <name type="common">Cowpea</name>
    <dbReference type="NCBI Taxonomy" id="3917"/>
    <lineage>
        <taxon>Eukaryota</taxon>
        <taxon>Viridiplantae</taxon>
        <taxon>Streptophyta</taxon>
        <taxon>Embryophyta</taxon>
        <taxon>Tracheophyta</taxon>
        <taxon>Spermatophyta</taxon>
        <taxon>Magnoliopsida</taxon>
        <taxon>eudicotyledons</taxon>
        <taxon>Gunneridae</taxon>
        <taxon>Pentapetalae</taxon>
        <taxon>rosids</taxon>
        <taxon>fabids</taxon>
        <taxon>Fabales</taxon>
        <taxon>Fabaceae</taxon>
        <taxon>Papilionoideae</taxon>
        <taxon>50 kb inversion clade</taxon>
        <taxon>NPAAA clade</taxon>
        <taxon>indigoferoid/millettioid clade</taxon>
        <taxon>Phaseoleae</taxon>
        <taxon>Vigna</taxon>
    </lineage>
</organism>
<dbReference type="AlphaFoldDB" id="A0A4D6KSB5"/>
<evidence type="ECO:0000313" key="1">
    <source>
        <dbReference type="EMBL" id="QCD78627.1"/>
    </source>
</evidence>
<dbReference type="EMBL" id="CP039345">
    <property type="protein sequence ID" value="QCD78627.1"/>
    <property type="molecule type" value="Genomic_DNA"/>
</dbReference>
<gene>
    <name evidence="1" type="ORF">DEO72_LG1g2263</name>
</gene>
<dbReference type="Proteomes" id="UP000501690">
    <property type="component" value="Linkage Group LG1"/>
</dbReference>
<protein>
    <submittedName>
        <fullName evidence="1">Uncharacterized protein</fullName>
    </submittedName>
</protein>
<sequence length="157" mass="17852">MEVLRVKCDGRRRAAVADGDGGSRWREVQMRWWCWQICGGCRDWCVAVMVAAGNGGSWWRLGFEENQGFYFGDEDDDWECAGCGQYEWVQMDCPPQCFADEFGSPRTLRIVFVPGNSTWHCGDVEHYYHGCGHVKGLERVSLMYFNIHGGGGHVEGR</sequence>